<accession>A0ABV0TNH6</accession>
<comment type="caution">
    <text evidence="1">The sequence shown here is derived from an EMBL/GenBank/DDBJ whole genome shotgun (WGS) entry which is preliminary data.</text>
</comment>
<gene>
    <name evidence="1" type="ORF">ILYODFUR_031884</name>
</gene>
<dbReference type="EMBL" id="JAHRIQ010039796">
    <property type="protein sequence ID" value="MEQ2234445.1"/>
    <property type="molecule type" value="Genomic_DNA"/>
</dbReference>
<organism evidence="1 2">
    <name type="scientific">Ilyodon furcidens</name>
    <name type="common">goldbreast splitfin</name>
    <dbReference type="NCBI Taxonomy" id="33524"/>
    <lineage>
        <taxon>Eukaryota</taxon>
        <taxon>Metazoa</taxon>
        <taxon>Chordata</taxon>
        <taxon>Craniata</taxon>
        <taxon>Vertebrata</taxon>
        <taxon>Euteleostomi</taxon>
        <taxon>Actinopterygii</taxon>
        <taxon>Neopterygii</taxon>
        <taxon>Teleostei</taxon>
        <taxon>Neoteleostei</taxon>
        <taxon>Acanthomorphata</taxon>
        <taxon>Ovalentaria</taxon>
        <taxon>Atherinomorphae</taxon>
        <taxon>Cyprinodontiformes</taxon>
        <taxon>Goodeidae</taxon>
        <taxon>Ilyodon</taxon>
    </lineage>
</organism>
<dbReference type="Proteomes" id="UP001482620">
    <property type="component" value="Unassembled WGS sequence"/>
</dbReference>
<evidence type="ECO:0000313" key="1">
    <source>
        <dbReference type="EMBL" id="MEQ2234445.1"/>
    </source>
</evidence>
<reference evidence="1 2" key="1">
    <citation type="submission" date="2021-06" db="EMBL/GenBank/DDBJ databases">
        <authorList>
            <person name="Palmer J.M."/>
        </authorList>
    </citation>
    <scope>NUCLEOTIDE SEQUENCE [LARGE SCALE GENOMIC DNA]</scope>
    <source>
        <strain evidence="2">if_2019</strain>
        <tissue evidence="1">Muscle</tissue>
    </source>
</reference>
<evidence type="ECO:0008006" key="3">
    <source>
        <dbReference type="Google" id="ProtNLM"/>
    </source>
</evidence>
<keyword evidence="2" id="KW-1185">Reference proteome</keyword>
<sequence length="114" mass="12187">MRSRFFCAPAIKHWTSSTPFSGCSMVHRSLLNRSTCAFWAWRTHSTVSLMAAVDFVSAFSGQRGSAGSLQPQPTAECKVAKKGISSSKSEVIVIDGGGLPSPGRRRVITLTGVV</sequence>
<evidence type="ECO:0000313" key="2">
    <source>
        <dbReference type="Proteomes" id="UP001482620"/>
    </source>
</evidence>
<name>A0ABV0TNH6_9TELE</name>
<proteinExistence type="predicted"/>
<protein>
    <recommendedName>
        <fullName evidence="3">Secreted protein</fullName>
    </recommendedName>
</protein>